<sequence>MSAQLMKSTQENERNRRSSSCNSDQAISRPDDTSFEMVREPSLDYCQRMDNCYTLCPPDDRRSFHPRSPDATGFQLDEHLAFYLSSPDDELRPNAPTRTKTSNSKQTRNNSELDQRSSRRSSVQSSRSRTNSCSRPTSLGRRQLGHQTFRSMRNARSSLPFASGDVT</sequence>
<evidence type="ECO:0000256" key="1">
    <source>
        <dbReference type="SAM" id="MobiDB-lite"/>
    </source>
</evidence>
<feature type="region of interest" description="Disordered" evidence="1">
    <location>
        <begin position="1"/>
        <end position="39"/>
    </location>
</feature>
<evidence type="ECO:0000313" key="3">
    <source>
        <dbReference type="Proteomes" id="UP001177670"/>
    </source>
</evidence>
<feature type="compositionally biased region" description="Low complexity" evidence="1">
    <location>
        <begin position="120"/>
        <end position="138"/>
    </location>
</feature>
<organism evidence="2 3">
    <name type="scientific">Melipona bicolor</name>
    <dbReference type="NCBI Taxonomy" id="60889"/>
    <lineage>
        <taxon>Eukaryota</taxon>
        <taxon>Metazoa</taxon>
        <taxon>Ecdysozoa</taxon>
        <taxon>Arthropoda</taxon>
        <taxon>Hexapoda</taxon>
        <taxon>Insecta</taxon>
        <taxon>Pterygota</taxon>
        <taxon>Neoptera</taxon>
        <taxon>Endopterygota</taxon>
        <taxon>Hymenoptera</taxon>
        <taxon>Apocrita</taxon>
        <taxon>Aculeata</taxon>
        <taxon>Apoidea</taxon>
        <taxon>Anthophila</taxon>
        <taxon>Apidae</taxon>
        <taxon>Melipona</taxon>
    </lineage>
</organism>
<dbReference type="EMBL" id="JAHYIQ010000001">
    <property type="protein sequence ID" value="KAK1137044.1"/>
    <property type="molecule type" value="Genomic_DNA"/>
</dbReference>
<dbReference type="AlphaFoldDB" id="A0AA40KXR0"/>
<accession>A0AA40KXR0</accession>
<evidence type="ECO:0000313" key="2">
    <source>
        <dbReference type="EMBL" id="KAK1137044.1"/>
    </source>
</evidence>
<reference evidence="2" key="1">
    <citation type="submission" date="2021-10" db="EMBL/GenBank/DDBJ databases">
        <title>Melipona bicolor Genome sequencing and assembly.</title>
        <authorList>
            <person name="Araujo N.S."/>
            <person name="Arias M.C."/>
        </authorList>
    </citation>
    <scope>NUCLEOTIDE SEQUENCE</scope>
    <source>
        <strain evidence="2">USP_2M_L1-L4_2017</strain>
        <tissue evidence="2">Whole body</tissue>
    </source>
</reference>
<keyword evidence="3" id="KW-1185">Reference proteome</keyword>
<feature type="compositionally biased region" description="Polar residues" evidence="1">
    <location>
        <begin position="145"/>
        <end position="157"/>
    </location>
</feature>
<feature type="compositionally biased region" description="Polar residues" evidence="1">
    <location>
        <begin position="96"/>
        <end position="110"/>
    </location>
</feature>
<feature type="region of interest" description="Disordered" evidence="1">
    <location>
        <begin position="84"/>
        <end position="167"/>
    </location>
</feature>
<gene>
    <name evidence="2" type="ORF">K0M31_001572</name>
</gene>
<proteinExistence type="predicted"/>
<name>A0AA40KXR0_9HYME</name>
<feature type="compositionally biased region" description="Basic and acidic residues" evidence="1">
    <location>
        <begin position="29"/>
        <end position="39"/>
    </location>
</feature>
<dbReference type="Proteomes" id="UP001177670">
    <property type="component" value="Unassembled WGS sequence"/>
</dbReference>
<protein>
    <submittedName>
        <fullName evidence="2">Uncharacterized protein</fullName>
    </submittedName>
</protein>
<comment type="caution">
    <text evidence="2">The sequence shown here is derived from an EMBL/GenBank/DDBJ whole genome shotgun (WGS) entry which is preliminary data.</text>
</comment>